<dbReference type="GO" id="GO:0140664">
    <property type="term" value="F:ATP-dependent DNA damage sensor activity"/>
    <property type="evidence" value="ECO:0007669"/>
    <property type="project" value="InterPro"/>
</dbReference>
<dbReference type="NCBIfam" id="NF003810">
    <property type="entry name" value="PRK05399.1"/>
    <property type="match status" value="1"/>
</dbReference>
<dbReference type="Pfam" id="PF05188">
    <property type="entry name" value="MutS_II"/>
    <property type="match status" value="1"/>
</dbReference>
<dbReference type="Gene3D" id="1.10.1420.10">
    <property type="match status" value="2"/>
</dbReference>
<dbReference type="Pfam" id="PF05192">
    <property type="entry name" value="MutS_III"/>
    <property type="match status" value="1"/>
</dbReference>
<keyword evidence="9" id="KW-0539">Nucleus</keyword>
<dbReference type="InterPro" id="IPR007696">
    <property type="entry name" value="DNA_mismatch_repair_MutS_core"/>
</dbReference>
<dbReference type="PROSITE" id="PS00486">
    <property type="entry name" value="DNA_MISMATCH_REPAIR_2"/>
    <property type="match status" value="1"/>
</dbReference>
<dbReference type="GO" id="GO:0005634">
    <property type="term" value="C:nucleus"/>
    <property type="evidence" value="ECO:0007669"/>
    <property type="project" value="UniProtKB-SubCell"/>
</dbReference>
<dbReference type="Pfam" id="PF05190">
    <property type="entry name" value="MutS_IV"/>
    <property type="match status" value="1"/>
</dbReference>
<evidence type="ECO:0000259" key="12">
    <source>
        <dbReference type="PROSITE" id="PS00486"/>
    </source>
</evidence>
<keyword evidence="8 11" id="KW-0234">DNA repair</keyword>
<dbReference type="InterPro" id="IPR007860">
    <property type="entry name" value="DNA_mmatch_repair_MutS_con_dom"/>
</dbReference>
<comment type="subcellular location">
    <subcellularLocation>
        <location evidence="1">Nucleus</location>
    </subcellularLocation>
</comment>
<evidence type="ECO:0000256" key="1">
    <source>
        <dbReference type="ARBA" id="ARBA00004123"/>
    </source>
</evidence>
<dbReference type="Pfam" id="PF00488">
    <property type="entry name" value="MutS_V"/>
    <property type="match status" value="1"/>
</dbReference>
<dbReference type="Gene3D" id="3.30.420.110">
    <property type="entry name" value="MutS, connector domain"/>
    <property type="match status" value="1"/>
</dbReference>
<dbReference type="EMBL" id="KK852460">
    <property type="protein sequence ID" value="KDR23480.1"/>
    <property type="molecule type" value="Genomic_DNA"/>
</dbReference>
<keyword evidence="5 11" id="KW-0227">DNA damage</keyword>
<dbReference type="GO" id="GO:0005524">
    <property type="term" value="F:ATP binding"/>
    <property type="evidence" value="ECO:0007669"/>
    <property type="project" value="UniProtKB-KW"/>
</dbReference>
<dbReference type="InterPro" id="IPR017261">
    <property type="entry name" value="DNA_mismatch_repair_MutS/MSH"/>
</dbReference>
<dbReference type="InterPro" id="IPR036187">
    <property type="entry name" value="DNA_mismatch_repair_MutS_sf"/>
</dbReference>
<dbReference type="InterPro" id="IPR007861">
    <property type="entry name" value="DNA_mismatch_repair_MutS_clamp"/>
</dbReference>
<dbReference type="InterPro" id="IPR007695">
    <property type="entry name" value="DNA_mismatch_repair_MutS-lik_N"/>
</dbReference>
<dbReference type="SUPFAM" id="SSF48334">
    <property type="entry name" value="DNA repair protein MutS, domain III"/>
    <property type="match status" value="1"/>
</dbReference>
<accession>A0A067RS00</accession>
<dbReference type="Proteomes" id="UP000027135">
    <property type="component" value="Unassembled WGS sequence"/>
</dbReference>
<dbReference type="InterPro" id="IPR016151">
    <property type="entry name" value="DNA_mismatch_repair_MutS_N"/>
</dbReference>
<reference evidence="13 14" key="1">
    <citation type="journal article" date="2014" name="Nat. Commun.">
        <title>Molecular traces of alternative social organization in a termite genome.</title>
        <authorList>
            <person name="Terrapon N."/>
            <person name="Li C."/>
            <person name="Robertson H.M."/>
            <person name="Ji L."/>
            <person name="Meng X."/>
            <person name="Booth W."/>
            <person name="Chen Z."/>
            <person name="Childers C.P."/>
            <person name="Glastad K.M."/>
            <person name="Gokhale K."/>
            <person name="Gowin J."/>
            <person name="Gronenberg W."/>
            <person name="Hermansen R.A."/>
            <person name="Hu H."/>
            <person name="Hunt B.G."/>
            <person name="Huylmans A.K."/>
            <person name="Khalil S.M."/>
            <person name="Mitchell R.D."/>
            <person name="Munoz-Torres M.C."/>
            <person name="Mustard J.A."/>
            <person name="Pan H."/>
            <person name="Reese J.T."/>
            <person name="Scharf M.E."/>
            <person name="Sun F."/>
            <person name="Vogel H."/>
            <person name="Xiao J."/>
            <person name="Yang W."/>
            <person name="Yang Z."/>
            <person name="Yang Z."/>
            <person name="Zhou J."/>
            <person name="Zhu J."/>
            <person name="Brent C.S."/>
            <person name="Elsik C.G."/>
            <person name="Goodisman M.A."/>
            <person name="Liberles D.A."/>
            <person name="Roe R.M."/>
            <person name="Vargo E.L."/>
            <person name="Vilcinskas A."/>
            <person name="Wang J."/>
            <person name="Bornberg-Bauer E."/>
            <person name="Korb J."/>
            <person name="Zhang G."/>
            <person name="Liebig J."/>
        </authorList>
    </citation>
    <scope>NUCLEOTIDE SEQUENCE [LARGE SCALE GENOMIC DNA]</scope>
    <source>
        <tissue evidence="13">Whole organism</tissue>
    </source>
</reference>
<dbReference type="PANTHER" id="PTHR11361:SF122">
    <property type="entry name" value="DNA MISMATCH REPAIR PROTEIN MSH3"/>
    <property type="match status" value="1"/>
</dbReference>
<dbReference type="PIRSF" id="PIRSF037677">
    <property type="entry name" value="DNA_mis_repair_Msh6"/>
    <property type="match status" value="1"/>
</dbReference>
<name>A0A067RS00_ZOONE</name>
<evidence type="ECO:0000313" key="13">
    <source>
        <dbReference type="EMBL" id="KDR23480.1"/>
    </source>
</evidence>
<dbReference type="InterPro" id="IPR027417">
    <property type="entry name" value="P-loop_NTPase"/>
</dbReference>
<gene>
    <name evidence="13" type="ORF">L798_08682</name>
</gene>
<evidence type="ECO:0000256" key="4">
    <source>
        <dbReference type="ARBA" id="ARBA00022741"/>
    </source>
</evidence>
<comment type="function">
    <text evidence="11">Component of the post-replicative DNA mismatch repair system (MMR).</text>
</comment>
<protein>
    <recommendedName>
        <fullName evidence="3 10">DNA mismatch repair protein MSH3</fullName>
    </recommendedName>
    <alternativeName>
        <fullName evidence="3 10">DNA mismatch repair protein MSH3</fullName>
    </alternativeName>
</protein>
<sequence>MMPKQKFAKLARSSNVEDMQSKLSRFFSKNPEGLCGTLTDESEVDSNLLCPAKRQKCFPDSHTLAVQQTLDTKEIACSISTGTLKKIRKFSAFHDVIEEQMEFGGSSKRENVENKKQKHEINLFDTWDSKRDSALPCDKRDDSKQPSNVLLLRNPTKTGDCNNISNNNVTVKYTPLEQQVLELKKQHSGMILMIQTAYKYTFFGEDAEIASRVLNIMLSQHHNFPTAIIPTVRLHVHIRRLVEDGYRVGVVNQVETAAVKAAGENKNALFARELAHVYTKATLIGDDVDPLSQEGEFIQGANVACYIMCIAESSTTVSGSQQKTTNLALVAFDPSTGETIYDAFEDGPCREELEQRLEHLDPSEILVPHSLSQETERLVKYSSARVDRLEDDLFSFTGALVQVASFFCKQDGSESDSPKFCEMTDLSPLTVICLSVLIHHLKQFGLERALRSDALRSFTSNSRYLQMDATVLRNLEIFQSSVGSSKGSLFWALNHTKTKFGSRLLHEWVSQPLRDLTVLQSRQEAISELLHSESAIVHQLQEILCGIPDVDRGLTTCIHQRCGPATLYAVLQTLGKLQTDLQALSALAEQDLQSTLLQDLIKDTVELLSNIQPFIQNLNQQAARDGDKTKLLHDYSAFPSVTKRLEQILAVTQHLEDLKPGIAHTLGLLRFDYVMVSGQEFLIEVQQKQKKLVPHSWRKISETKQVIRYRTSEVDTRVRELNQLREQLVADCHSAWLSFLAEFNAHYFSHKKAIKNIAMLDVLFSLVQVAKQEGYCKPTLVDVEEVIIDIEKGRHPVISLLFSSGDQFVANGTKLKSSEECCMILSGPNMGGKSCYIRQVALIAVMAHMGSYVPAESATISILDSVFIRMGARDELFQGQSTLLLELGEASVILRKATRRSLALLDELGRGTSSCDGTAIAVATLHHLLTQVQCLTLFVTHYPVVMELERQYKGQAHNYHMAFLVHDKEDKSPEVLTFLYEVTNGSAGHSYGLNVARLANLPPRIIQHASEKARMLESLASYKCFIRQHFQQLWQSSDLKGSLKAFRLAELDHKVVMSK</sequence>
<evidence type="ECO:0000256" key="10">
    <source>
        <dbReference type="ARBA" id="ARBA00073774"/>
    </source>
</evidence>
<comment type="similarity">
    <text evidence="2">Belongs to the DNA mismatch repair MutS family. MSH3 subfamily.</text>
</comment>
<dbReference type="SUPFAM" id="SSF52540">
    <property type="entry name" value="P-loop containing nucleoside triphosphate hydrolases"/>
    <property type="match status" value="1"/>
</dbReference>
<evidence type="ECO:0000313" key="14">
    <source>
        <dbReference type="Proteomes" id="UP000027135"/>
    </source>
</evidence>
<evidence type="ECO:0000256" key="9">
    <source>
        <dbReference type="ARBA" id="ARBA00023242"/>
    </source>
</evidence>
<proteinExistence type="inferred from homology"/>
<evidence type="ECO:0000256" key="2">
    <source>
        <dbReference type="ARBA" id="ARBA00007094"/>
    </source>
</evidence>
<dbReference type="GO" id="GO:0006298">
    <property type="term" value="P:mismatch repair"/>
    <property type="evidence" value="ECO:0007669"/>
    <property type="project" value="InterPro"/>
</dbReference>
<organism evidence="13 14">
    <name type="scientific">Zootermopsis nevadensis</name>
    <name type="common">Dampwood termite</name>
    <dbReference type="NCBI Taxonomy" id="136037"/>
    <lineage>
        <taxon>Eukaryota</taxon>
        <taxon>Metazoa</taxon>
        <taxon>Ecdysozoa</taxon>
        <taxon>Arthropoda</taxon>
        <taxon>Hexapoda</taxon>
        <taxon>Insecta</taxon>
        <taxon>Pterygota</taxon>
        <taxon>Neoptera</taxon>
        <taxon>Polyneoptera</taxon>
        <taxon>Dictyoptera</taxon>
        <taxon>Blattodea</taxon>
        <taxon>Blattoidea</taxon>
        <taxon>Termitoidae</taxon>
        <taxon>Termopsidae</taxon>
        <taxon>Zootermopsis</taxon>
    </lineage>
</organism>
<dbReference type="InParanoid" id="A0A067RS00"/>
<keyword evidence="14" id="KW-1185">Reference proteome</keyword>
<dbReference type="OrthoDB" id="10252754at2759"/>
<keyword evidence="6" id="KW-0067">ATP-binding</keyword>
<dbReference type="OMA" id="INMHAAR"/>
<evidence type="ECO:0000256" key="3">
    <source>
        <dbReference type="ARBA" id="ARBA00022151"/>
    </source>
</evidence>
<evidence type="ECO:0000256" key="11">
    <source>
        <dbReference type="RuleBase" id="RU003756"/>
    </source>
</evidence>
<dbReference type="Gene3D" id="3.40.1170.10">
    <property type="entry name" value="DNA repair protein MutS, domain I"/>
    <property type="match status" value="1"/>
</dbReference>
<evidence type="ECO:0000256" key="7">
    <source>
        <dbReference type="ARBA" id="ARBA00023125"/>
    </source>
</evidence>
<dbReference type="InterPro" id="IPR036678">
    <property type="entry name" value="MutS_con_dom_sf"/>
</dbReference>
<evidence type="ECO:0000256" key="8">
    <source>
        <dbReference type="ARBA" id="ARBA00023204"/>
    </source>
</evidence>
<feature type="domain" description="DNA mismatch repair proteins mutS family" evidence="12">
    <location>
        <begin position="901"/>
        <end position="917"/>
    </location>
</feature>
<dbReference type="SMART" id="SM00534">
    <property type="entry name" value="MUTSac"/>
    <property type="match status" value="1"/>
</dbReference>
<evidence type="ECO:0000256" key="6">
    <source>
        <dbReference type="ARBA" id="ARBA00022840"/>
    </source>
</evidence>
<dbReference type="SUPFAM" id="SSF53150">
    <property type="entry name" value="DNA repair protein MutS, domain II"/>
    <property type="match status" value="1"/>
</dbReference>
<dbReference type="Pfam" id="PF01624">
    <property type="entry name" value="MutS_I"/>
    <property type="match status" value="1"/>
</dbReference>
<keyword evidence="4 11" id="KW-0547">Nucleotide-binding</keyword>
<dbReference type="SUPFAM" id="SSF55271">
    <property type="entry name" value="DNA repair protein MutS, domain I"/>
    <property type="match status" value="1"/>
</dbReference>
<dbReference type="GO" id="GO:0006312">
    <property type="term" value="P:mitotic recombination"/>
    <property type="evidence" value="ECO:0007669"/>
    <property type="project" value="TreeGrafter"/>
</dbReference>
<keyword evidence="7 11" id="KW-0238">DNA-binding</keyword>
<dbReference type="STRING" id="136037.A0A067RS00"/>
<dbReference type="AlphaFoldDB" id="A0A067RS00"/>
<dbReference type="GO" id="GO:0030983">
    <property type="term" value="F:mismatched DNA binding"/>
    <property type="evidence" value="ECO:0007669"/>
    <property type="project" value="InterPro"/>
</dbReference>
<dbReference type="FunFam" id="1.10.1420.10:FF:000004">
    <property type="entry name" value="DNA mismatch repair protein Msh3"/>
    <property type="match status" value="1"/>
</dbReference>
<dbReference type="InterPro" id="IPR000432">
    <property type="entry name" value="DNA_mismatch_repair_MutS_C"/>
</dbReference>
<dbReference type="Gene3D" id="3.40.50.300">
    <property type="entry name" value="P-loop containing nucleotide triphosphate hydrolases"/>
    <property type="match status" value="1"/>
</dbReference>
<dbReference type="FunFam" id="3.40.1170.10:FF:000004">
    <property type="entry name" value="DNA mismatch repair protein"/>
    <property type="match status" value="1"/>
</dbReference>
<dbReference type="PANTHER" id="PTHR11361">
    <property type="entry name" value="DNA MISMATCH REPAIR PROTEIN MUTS FAMILY MEMBER"/>
    <property type="match status" value="1"/>
</dbReference>
<evidence type="ECO:0000256" key="5">
    <source>
        <dbReference type="ARBA" id="ARBA00022763"/>
    </source>
</evidence>
<dbReference type="SMART" id="SM00533">
    <property type="entry name" value="MUTSd"/>
    <property type="match status" value="1"/>
</dbReference>
<dbReference type="InterPro" id="IPR045076">
    <property type="entry name" value="MutS"/>
</dbReference>
<dbReference type="eggNOG" id="KOG0218">
    <property type="taxonomic scope" value="Eukaryota"/>
</dbReference>